<dbReference type="RefSeq" id="WP_141919040.1">
    <property type="nucleotide sequence ID" value="NZ_BAAAYS010000015.1"/>
</dbReference>
<reference evidence="4 5" key="1">
    <citation type="submission" date="2019-06" db="EMBL/GenBank/DDBJ databases">
        <title>Sequencing the genomes of 1000 actinobacteria strains.</title>
        <authorList>
            <person name="Klenk H.-P."/>
        </authorList>
    </citation>
    <scope>NUCLEOTIDE SEQUENCE [LARGE SCALE GENOMIC DNA]</scope>
    <source>
        <strain evidence="4 5">DSM 18031</strain>
    </source>
</reference>
<dbReference type="OrthoDB" id="4401529at2"/>
<comment type="caution">
    <text evidence="4">The sequence shown here is derived from an EMBL/GenBank/DDBJ whole genome shotgun (WGS) entry which is preliminary data.</text>
</comment>
<evidence type="ECO:0000256" key="3">
    <source>
        <dbReference type="SAM" id="SignalP"/>
    </source>
</evidence>
<feature type="signal peptide" evidence="3">
    <location>
        <begin position="1"/>
        <end position="25"/>
    </location>
</feature>
<sequence>MRFRPLLVAVAAVLFLLGVAGGARALPPDGPSPDTPGTWASVSPARVAPGEALTFSLGGFPAGETVYIKLDDGSPDVCRVSAHGACVIHTQVIPSSGVVSGSLVLPHDLPAGAHWLRFLASAAVDPATPAAGTLGFTARGNSDFTVVAAGADTSASAPGRPAAPGAPGSAASGGATPTVSGGVAVAVRPEPVAEPAEVPAPPATSGAALAAAPEGGVTAIPAEGRVVLHLPDDYAAEWVFVYAFSEPTPFGWQRVAANGTVQVPTNDLPAGVHRFAALDAEGALIGWAAGEVAVDPAPAGAAENVQTAPAGSLPLAGLGVLGGCLLLSTGLVGWGLVPDARRGAVKRRHP</sequence>
<keyword evidence="3" id="KW-0732">Signal</keyword>
<accession>A0A543HHC7</accession>
<keyword evidence="2" id="KW-0812">Transmembrane</keyword>
<evidence type="ECO:0000313" key="5">
    <source>
        <dbReference type="Proteomes" id="UP000318331"/>
    </source>
</evidence>
<feature type="transmembrane region" description="Helical" evidence="2">
    <location>
        <begin position="315"/>
        <end position="337"/>
    </location>
</feature>
<proteinExistence type="predicted"/>
<evidence type="ECO:0000313" key="4">
    <source>
        <dbReference type="EMBL" id="TQM57720.1"/>
    </source>
</evidence>
<dbReference type="AlphaFoldDB" id="A0A543HHC7"/>
<gene>
    <name evidence="4" type="ORF">FB466_2716</name>
</gene>
<name>A0A543HHC7_9MICO</name>
<feature type="region of interest" description="Disordered" evidence="1">
    <location>
        <begin position="153"/>
        <end position="175"/>
    </location>
</feature>
<keyword evidence="5" id="KW-1185">Reference proteome</keyword>
<keyword evidence="2" id="KW-0472">Membrane</keyword>
<organism evidence="4 5">
    <name type="scientific">Klugiella xanthotipulae</name>
    <dbReference type="NCBI Taxonomy" id="244735"/>
    <lineage>
        <taxon>Bacteria</taxon>
        <taxon>Bacillati</taxon>
        <taxon>Actinomycetota</taxon>
        <taxon>Actinomycetes</taxon>
        <taxon>Micrococcales</taxon>
        <taxon>Microbacteriaceae</taxon>
        <taxon>Klugiella</taxon>
    </lineage>
</organism>
<evidence type="ECO:0000256" key="2">
    <source>
        <dbReference type="SAM" id="Phobius"/>
    </source>
</evidence>
<keyword evidence="2" id="KW-1133">Transmembrane helix</keyword>
<feature type="chain" id="PRO_5021941697" evidence="3">
    <location>
        <begin position="26"/>
        <end position="350"/>
    </location>
</feature>
<dbReference type="EMBL" id="VFPN01000004">
    <property type="protein sequence ID" value="TQM57720.1"/>
    <property type="molecule type" value="Genomic_DNA"/>
</dbReference>
<evidence type="ECO:0000256" key="1">
    <source>
        <dbReference type="SAM" id="MobiDB-lite"/>
    </source>
</evidence>
<dbReference type="Proteomes" id="UP000318331">
    <property type="component" value="Unassembled WGS sequence"/>
</dbReference>
<protein>
    <submittedName>
        <fullName evidence="4">Uncharacterized protein</fullName>
    </submittedName>
</protein>